<keyword evidence="3" id="KW-1185">Reference proteome</keyword>
<evidence type="ECO:0000313" key="2">
    <source>
        <dbReference type="EMBL" id="KRK49181.1"/>
    </source>
</evidence>
<dbReference type="Proteomes" id="UP000050911">
    <property type="component" value="Unassembled WGS sequence"/>
</dbReference>
<dbReference type="GO" id="GO:0005525">
    <property type="term" value="F:GTP binding"/>
    <property type="evidence" value="ECO:0007669"/>
    <property type="project" value="InterPro"/>
</dbReference>
<dbReference type="PANTHER" id="PTHR40072:SF1">
    <property type="entry name" value="MOLYBDOPTERIN-GUANINE DINUCLEOTIDE BIOSYNTHESIS ADAPTER PROTEIN"/>
    <property type="match status" value="1"/>
</dbReference>
<evidence type="ECO:0000313" key="3">
    <source>
        <dbReference type="Proteomes" id="UP000050911"/>
    </source>
</evidence>
<dbReference type="SUPFAM" id="SSF52540">
    <property type="entry name" value="P-loop containing nucleoside triphosphate hydrolases"/>
    <property type="match status" value="1"/>
</dbReference>
<dbReference type="InterPro" id="IPR052539">
    <property type="entry name" value="MGD_biosynthesis_adapter"/>
</dbReference>
<dbReference type="PATRIC" id="fig|1302272.5.peg.100"/>
<dbReference type="InterPro" id="IPR004435">
    <property type="entry name" value="MobB_dom"/>
</dbReference>
<dbReference type="RefSeq" id="WP_056941613.1">
    <property type="nucleotide sequence ID" value="NZ_AZCX01000001.1"/>
</dbReference>
<accession>A0A0R1HQQ6</accession>
<organism evidence="2 3">
    <name type="scientific">Secundilactobacillus kimchicus JCM 15530</name>
    <dbReference type="NCBI Taxonomy" id="1302272"/>
    <lineage>
        <taxon>Bacteria</taxon>
        <taxon>Bacillati</taxon>
        <taxon>Bacillota</taxon>
        <taxon>Bacilli</taxon>
        <taxon>Lactobacillales</taxon>
        <taxon>Lactobacillaceae</taxon>
        <taxon>Secundilactobacillus</taxon>
    </lineage>
</organism>
<comment type="caution">
    <text evidence="2">The sequence shown here is derived from an EMBL/GenBank/DDBJ whole genome shotgun (WGS) entry which is preliminary data.</text>
</comment>
<reference evidence="2 3" key="1">
    <citation type="journal article" date="2015" name="Genome Announc.">
        <title>Expanding the biotechnology potential of lactobacilli through comparative genomics of 213 strains and associated genera.</title>
        <authorList>
            <person name="Sun Z."/>
            <person name="Harris H.M."/>
            <person name="McCann A."/>
            <person name="Guo C."/>
            <person name="Argimon S."/>
            <person name="Zhang W."/>
            <person name="Yang X."/>
            <person name="Jeffery I.B."/>
            <person name="Cooney J.C."/>
            <person name="Kagawa T.F."/>
            <person name="Liu W."/>
            <person name="Song Y."/>
            <person name="Salvetti E."/>
            <person name="Wrobel A."/>
            <person name="Rasinkangas P."/>
            <person name="Parkhill J."/>
            <person name="Rea M.C."/>
            <person name="O'Sullivan O."/>
            <person name="Ritari J."/>
            <person name="Douillard F.P."/>
            <person name="Paul Ross R."/>
            <person name="Yang R."/>
            <person name="Briner A.E."/>
            <person name="Felis G.E."/>
            <person name="de Vos W.M."/>
            <person name="Barrangou R."/>
            <person name="Klaenhammer T.R."/>
            <person name="Caufield P.W."/>
            <person name="Cui Y."/>
            <person name="Zhang H."/>
            <person name="O'Toole P.W."/>
        </authorList>
    </citation>
    <scope>NUCLEOTIDE SEQUENCE [LARGE SCALE GENOMIC DNA]</scope>
    <source>
        <strain evidence="2 3">JCM 15530</strain>
    </source>
</reference>
<dbReference type="PANTHER" id="PTHR40072">
    <property type="entry name" value="MOLYBDOPTERIN-GUANINE DINUCLEOTIDE BIOSYNTHESIS ADAPTER PROTEIN-RELATED"/>
    <property type="match status" value="1"/>
</dbReference>
<protein>
    <submittedName>
        <fullName evidence="2">Molybdopterin-guanine dinucleotide biosynthesis protein MobB</fullName>
    </submittedName>
</protein>
<dbReference type="OrthoDB" id="9794429at2"/>
<dbReference type="NCBIfam" id="TIGR00176">
    <property type="entry name" value="mobB"/>
    <property type="match status" value="1"/>
</dbReference>
<sequence>MATSFQIIGFKKSGKTAVTEEVTQILTQRGFNVSVFKHDRHRATMDKAGTDTDRFTNAGAENVILQSDSGLFLHRTASSPLDLTQIIQWLGREADLVLVEGYKMASFKKLVLLRPSDHRSDFMTVSNIVRFASLQDHPEADLVGQTAIVDWLINTLTKGENDD</sequence>
<dbReference type="GO" id="GO:0006777">
    <property type="term" value="P:Mo-molybdopterin cofactor biosynthetic process"/>
    <property type="evidence" value="ECO:0007669"/>
    <property type="project" value="InterPro"/>
</dbReference>
<name>A0A0R1HQQ6_9LACO</name>
<evidence type="ECO:0000259" key="1">
    <source>
        <dbReference type="Pfam" id="PF03205"/>
    </source>
</evidence>
<dbReference type="Gene3D" id="3.40.50.300">
    <property type="entry name" value="P-loop containing nucleotide triphosphate hydrolases"/>
    <property type="match status" value="1"/>
</dbReference>
<dbReference type="Pfam" id="PF03205">
    <property type="entry name" value="MobB"/>
    <property type="match status" value="1"/>
</dbReference>
<feature type="domain" description="Molybdopterin-guanine dinucleotide biosynthesis protein B (MobB)" evidence="1">
    <location>
        <begin position="6"/>
        <end position="129"/>
    </location>
</feature>
<gene>
    <name evidence="2" type="ORF">FC96_GL000102</name>
</gene>
<dbReference type="STRING" id="1302272.FC96_GL000102"/>
<dbReference type="EMBL" id="AZCX01000001">
    <property type="protein sequence ID" value="KRK49181.1"/>
    <property type="molecule type" value="Genomic_DNA"/>
</dbReference>
<dbReference type="AlphaFoldDB" id="A0A0R1HQQ6"/>
<proteinExistence type="predicted"/>
<dbReference type="InterPro" id="IPR027417">
    <property type="entry name" value="P-loop_NTPase"/>
</dbReference>